<name>A0AAW0FSS6_9APHY</name>
<dbReference type="InterPro" id="IPR029058">
    <property type="entry name" value="AB_hydrolase_fold"/>
</dbReference>
<keyword evidence="2" id="KW-1185">Reference proteome</keyword>
<reference evidence="1 2" key="1">
    <citation type="submission" date="2022-09" db="EMBL/GenBank/DDBJ databases">
        <authorList>
            <person name="Palmer J.M."/>
        </authorList>
    </citation>
    <scope>NUCLEOTIDE SEQUENCE [LARGE SCALE GENOMIC DNA]</scope>
    <source>
        <strain evidence="1 2">DSM 7382</strain>
    </source>
</reference>
<comment type="caution">
    <text evidence="1">The sequence shown here is derived from an EMBL/GenBank/DDBJ whole genome shotgun (WGS) entry which is preliminary data.</text>
</comment>
<protein>
    <recommendedName>
        <fullName evidence="3">Peptidase S9 prolyl oligopeptidase catalytic domain-containing protein</fullName>
    </recommendedName>
</protein>
<dbReference type="AlphaFoldDB" id="A0AAW0FSS6"/>
<dbReference type="Proteomes" id="UP001385951">
    <property type="component" value="Unassembled WGS sequence"/>
</dbReference>
<dbReference type="SUPFAM" id="SSF53474">
    <property type="entry name" value="alpha/beta-Hydrolases"/>
    <property type="match status" value="1"/>
</dbReference>
<dbReference type="Gene3D" id="3.40.50.1820">
    <property type="entry name" value="alpha/beta hydrolase"/>
    <property type="match status" value="1"/>
</dbReference>
<proteinExistence type="predicted"/>
<evidence type="ECO:0000313" key="1">
    <source>
        <dbReference type="EMBL" id="KAK7682352.1"/>
    </source>
</evidence>
<organism evidence="1 2">
    <name type="scientific">Cerrena zonata</name>
    <dbReference type="NCBI Taxonomy" id="2478898"/>
    <lineage>
        <taxon>Eukaryota</taxon>
        <taxon>Fungi</taxon>
        <taxon>Dikarya</taxon>
        <taxon>Basidiomycota</taxon>
        <taxon>Agaricomycotina</taxon>
        <taxon>Agaricomycetes</taxon>
        <taxon>Polyporales</taxon>
        <taxon>Cerrenaceae</taxon>
        <taxon>Cerrena</taxon>
    </lineage>
</organism>
<accession>A0AAW0FSS6</accession>
<evidence type="ECO:0008006" key="3">
    <source>
        <dbReference type="Google" id="ProtNLM"/>
    </source>
</evidence>
<gene>
    <name evidence="1" type="ORF">QCA50_014557</name>
</gene>
<evidence type="ECO:0000313" key="2">
    <source>
        <dbReference type="Proteomes" id="UP001385951"/>
    </source>
</evidence>
<dbReference type="EMBL" id="JASBNA010000036">
    <property type="protein sequence ID" value="KAK7682352.1"/>
    <property type="molecule type" value="Genomic_DNA"/>
</dbReference>
<sequence length="159" mass="18223">MYDIFPRYLPYVMIECYQQKIIDRLPEEQRESLKTHGYYLSTGIVARKAFVGKVTAADLEEFIEFDSSLLPDRFPLGTHVLTLQGLADRVVPPYDAIIYAQIFGARQPGTHNLCYSEDADHNFTGMSDFVVDTILEWWAQLERGQLQTGIWNTGVRGKL</sequence>